<dbReference type="InterPro" id="IPR036102">
    <property type="entry name" value="OsmC/Ohrsf"/>
</dbReference>
<dbReference type="RefSeq" id="WP_188950020.1">
    <property type="nucleotide sequence ID" value="NZ_BMIB01000001.1"/>
</dbReference>
<reference evidence="1" key="2">
    <citation type="submission" date="2020-09" db="EMBL/GenBank/DDBJ databases">
        <authorList>
            <person name="Sun Q."/>
            <person name="Zhou Y."/>
        </authorList>
    </citation>
    <scope>NUCLEOTIDE SEQUENCE</scope>
    <source>
        <strain evidence="1">CGMCC 1.15290</strain>
    </source>
</reference>
<protein>
    <submittedName>
        <fullName evidence="1">Peroxiredoxin</fullName>
    </submittedName>
</protein>
<dbReference type="Gene3D" id="3.30.300.20">
    <property type="match status" value="1"/>
</dbReference>
<dbReference type="Proteomes" id="UP000627292">
    <property type="component" value="Unassembled WGS sequence"/>
</dbReference>
<dbReference type="InterPro" id="IPR015946">
    <property type="entry name" value="KH_dom-like_a/b"/>
</dbReference>
<reference evidence="1" key="1">
    <citation type="journal article" date="2014" name="Int. J. Syst. Evol. Microbiol.">
        <title>Complete genome sequence of Corynebacterium casei LMG S-19264T (=DSM 44701T), isolated from a smear-ripened cheese.</title>
        <authorList>
            <consortium name="US DOE Joint Genome Institute (JGI-PGF)"/>
            <person name="Walter F."/>
            <person name="Albersmeier A."/>
            <person name="Kalinowski J."/>
            <person name="Ruckert C."/>
        </authorList>
    </citation>
    <scope>NUCLEOTIDE SEQUENCE</scope>
    <source>
        <strain evidence="1">CGMCC 1.15290</strain>
    </source>
</reference>
<proteinExistence type="predicted"/>
<evidence type="ECO:0000313" key="1">
    <source>
        <dbReference type="EMBL" id="GGH57881.1"/>
    </source>
</evidence>
<dbReference type="InterPro" id="IPR052707">
    <property type="entry name" value="OsmC_Ohr_Peroxiredoxin"/>
</dbReference>
<organism evidence="1 2">
    <name type="scientific">Filimonas zeae</name>
    <dbReference type="NCBI Taxonomy" id="1737353"/>
    <lineage>
        <taxon>Bacteria</taxon>
        <taxon>Pseudomonadati</taxon>
        <taxon>Bacteroidota</taxon>
        <taxon>Chitinophagia</taxon>
        <taxon>Chitinophagales</taxon>
        <taxon>Chitinophagaceae</taxon>
        <taxon>Filimonas</taxon>
    </lineage>
</organism>
<dbReference type="SUPFAM" id="SSF82784">
    <property type="entry name" value="OsmC-like"/>
    <property type="match status" value="1"/>
</dbReference>
<keyword evidence="2" id="KW-1185">Reference proteome</keyword>
<sequence length="159" mass="17216">MSHRNHTYQLTTTWTGNKGQGTSNYKAYDRSHTIQAAGKVAIPGSSDPAFMGDVTRYNPEEMLVASLSACHMLWYLHLCAEAGVVVTAYSDAATGNMEETTNGGGRFTQVTLHPVVTVAEEAMVNKANALHTRANELCFIANSCNFPVHHAPECKVADN</sequence>
<dbReference type="AlphaFoldDB" id="A0A917MQ96"/>
<accession>A0A917MQ96</accession>
<dbReference type="InterPro" id="IPR003718">
    <property type="entry name" value="OsmC/Ohr_fam"/>
</dbReference>
<dbReference type="Pfam" id="PF02566">
    <property type="entry name" value="OsmC"/>
    <property type="match status" value="1"/>
</dbReference>
<dbReference type="PANTHER" id="PTHR42830:SF2">
    <property type="entry name" value="OSMC_OHR FAMILY PROTEIN"/>
    <property type="match status" value="1"/>
</dbReference>
<name>A0A917MQ96_9BACT</name>
<dbReference type="EMBL" id="BMIB01000001">
    <property type="protein sequence ID" value="GGH57881.1"/>
    <property type="molecule type" value="Genomic_DNA"/>
</dbReference>
<evidence type="ECO:0000313" key="2">
    <source>
        <dbReference type="Proteomes" id="UP000627292"/>
    </source>
</evidence>
<dbReference type="PANTHER" id="PTHR42830">
    <property type="entry name" value="OSMOTICALLY INDUCIBLE FAMILY PROTEIN"/>
    <property type="match status" value="1"/>
</dbReference>
<gene>
    <name evidence="1" type="ORF">GCM10011379_03030</name>
</gene>
<comment type="caution">
    <text evidence="1">The sequence shown here is derived from an EMBL/GenBank/DDBJ whole genome shotgun (WGS) entry which is preliminary data.</text>
</comment>